<comment type="similarity">
    <text evidence="5">Belongs to the SAT4 family.</text>
</comment>
<feature type="transmembrane region" description="Helical" evidence="7">
    <location>
        <begin position="55"/>
        <end position="77"/>
    </location>
</feature>
<accession>A0A1V6TG46</accession>
<sequence>MNFGLQARDAQADAAYKINVELWTLYGIGVAFTILRTYARVGAVGWRNLRLDDYLIWLGIIFYTAQTSLAFSVGNYAGGLANNSMTAAQRSALSPSDPEYHARVIGSKIQIAGWSTYAALINSLKLSMLAFYIRLMEGLGRRYQIPVWIGFVLVAVSFVASMITILASCRPFYKNWQISPDPGNVCQPAIAKPVIGVTFAANLITDPYLIFIPIPMLWKSSLKLIKKIATTIVLSAGIFILVCATLKSVFLLVVSPPPSPNTNSEFTNLKLTFMCHVQNPDQGAAVAEEWGTRETFVAVITTNLPMVFHLLRTWLTKAFGSRFGSSQRTSYKPPSGPSGFRSISGRGDLYSRKSSAPASMDPITIGMTFTESEERMMEDEIKMQNLRSHIAPVQPHDTPSSSGIVVSNQIDVTHESVSQRSGEAQSPREW</sequence>
<dbReference type="STRING" id="303698.A0A1V6TG46"/>
<dbReference type="PANTHER" id="PTHR33048">
    <property type="entry name" value="PTH11-LIKE INTEGRAL MEMBRANE PROTEIN (AFU_ORTHOLOGUE AFUA_5G11245)"/>
    <property type="match status" value="1"/>
</dbReference>
<comment type="caution">
    <text evidence="9">The sequence shown here is derived from an EMBL/GenBank/DDBJ whole genome shotgun (WGS) entry which is preliminary data.</text>
</comment>
<dbReference type="AlphaFoldDB" id="A0A1V6TG46"/>
<dbReference type="Proteomes" id="UP000191285">
    <property type="component" value="Unassembled WGS sequence"/>
</dbReference>
<evidence type="ECO:0000256" key="1">
    <source>
        <dbReference type="ARBA" id="ARBA00004141"/>
    </source>
</evidence>
<evidence type="ECO:0000313" key="9">
    <source>
        <dbReference type="EMBL" id="OQE25231.1"/>
    </source>
</evidence>
<dbReference type="PANTHER" id="PTHR33048:SF105">
    <property type="match status" value="1"/>
</dbReference>
<gene>
    <name evidence="9" type="ORF">PENSTE_c006G05659</name>
</gene>
<dbReference type="InterPro" id="IPR052337">
    <property type="entry name" value="SAT4-like"/>
</dbReference>
<name>A0A1V6TG46_9EURO</name>
<comment type="subcellular location">
    <subcellularLocation>
        <location evidence="1">Membrane</location>
        <topology evidence="1">Multi-pass membrane protein</topology>
    </subcellularLocation>
</comment>
<feature type="transmembrane region" description="Helical" evidence="7">
    <location>
        <begin position="23"/>
        <end position="43"/>
    </location>
</feature>
<evidence type="ECO:0000259" key="8">
    <source>
        <dbReference type="Pfam" id="PF20684"/>
    </source>
</evidence>
<dbReference type="OrthoDB" id="2988756at2759"/>
<feature type="transmembrane region" description="Helical" evidence="7">
    <location>
        <begin position="145"/>
        <end position="173"/>
    </location>
</feature>
<organism evidence="9 10">
    <name type="scientific">Penicillium steckii</name>
    <dbReference type="NCBI Taxonomy" id="303698"/>
    <lineage>
        <taxon>Eukaryota</taxon>
        <taxon>Fungi</taxon>
        <taxon>Dikarya</taxon>
        <taxon>Ascomycota</taxon>
        <taxon>Pezizomycotina</taxon>
        <taxon>Eurotiomycetes</taxon>
        <taxon>Eurotiomycetidae</taxon>
        <taxon>Eurotiales</taxon>
        <taxon>Aspergillaceae</taxon>
        <taxon>Penicillium</taxon>
    </lineage>
</organism>
<feature type="compositionally biased region" description="Polar residues" evidence="6">
    <location>
        <begin position="411"/>
        <end position="424"/>
    </location>
</feature>
<keyword evidence="2 7" id="KW-0812">Transmembrane</keyword>
<dbReference type="EMBL" id="MLKD01000006">
    <property type="protein sequence ID" value="OQE25231.1"/>
    <property type="molecule type" value="Genomic_DNA"/>
</dbReference>
<dbReference type="Pfam" id="PF20684">
    <property type="entry name" value="Fung_rhodopsin"/>
    <property type="match status" value="1"/>
</dbReference>
<proteinExistence type="inferred from homology"/>
<feature type="transmembrane region" description="Helical" evidence="7">
    <location>
        <begin position="230"/>
        <end position="254"/>
    </location>
</feature>
<feature type="domain" description="Rhodopsin" evidence="8">
    <location>
        <begin position="36"/>
        <end position="312"/>
    </location>
</feature>
<evidence type="ECO:0000256" key="3">
    <source>
        <dbReference type="ARBA" id="ARBA00022989"/>
    </source>
</evidence>
<evidence type="ECO:0000256" key="2">
    <source>
        <dbReference type="ARBA" id="ARBA00022692"/>
    </source>
</evidence>
<feature type="transmembrane region" description="Helical" evidence="7">
    <location>
        <begin position="111"/>
        <end position="133"/>
    </location>
</feature>
<evidence type="ECO:0000313" key="10">
    <source>
        <dbReference type="Proteomes" id="UP000191285"/>
    </source>
</evidence>
<evidence type="ECO:0000256" key="6">
    <source>
        <dbReference type="SAM" id="MobiDB-lite"/>
    </source>
</evidence>
<evidence type="ECO:0000256" key="7">
    <source>
        <dbReference type="SAM" id="Phobius"/>
    </source>
</evidence>
<protein>
    <recommendedName>
        <fullName evidence="8">Rhodopsin domain-containing protein</fullName>
    </recommendedName>
</protein>
<keyword evidence="10" id="KW-1185">Reference proteome</keyword>
<keyword evidence="4 7" id="KW-0472">Membrane</keyword>
<dbReference type="InterPro" id="IPR049326">
    <property type="entry name" value="Rhodopsin_dom_fungi"/>
</dbReference>
<reference evidence="10" key="1">
    <citation type="journal article" date="2017" name="Nat. Microbiol.">
        <title>Global analysis of biosynthetic gene clusters reveals vast potential of secondary metabolite production in Penicillium species.</title>
        <authorList>
            <person name="Nielsen J.C."/>
            <person name="Grijseels S."/>
            <person name="Prigent S."/>
            <person name="Ji B."/>
            <person name="Dainat J."/>
            <person name="Nielsen K.F."/>
            <person name="Frisvad J.C."/>
            <person name="Workman M."/>
            <person name="Nielsen J."/>
        </authorList>
    </citation>
    <scope>NUCLEOTIDE SEQUENCE [LARGE SCALE GENOMIC DNA]</scope>
    <source>
        <strain evidence="10">IBT 24891</strain>
    </source>
</reference>
<dbReference type="GO" id="GO:0016020">
    <property type="term" value="C:membrane"/>
    <property type="evidence" value="ECO:0007669"/>
    <property type="project" value="UniProtKB-SubCell"/>
</dbReference>
<keyword evidence="3 7" id="KW-1133">Transmembrane helix</keyword>
<feature type="region of interest" description="Disordered" evidence="6">
    <location>
        <begin position="411"/>
        <end position="430"/>
    </location>
</feature>
<evidence type="ECO:0000256" key="5">
    <source>
        <dbReference type="ARBA" id="ARBA00038359"/>
    </source>
</evidence>
<feature type="transmembrane region" description="Helical" evidence="7">
    <location>
        <begin position="193"/>
        <end position="218"/>
    </location>
</feature>
<feature type="region of interest" description="Disordered" evidence="6">
    <location>
        <begin position="324"/>
        <end position="362"/>
    </location>
</feature>
<evidence type="ECO:0000256" key="4">
    <source>
        <dbReference type="ARBA" id="ARBA00023136"/>
    </source>
</evidence>